<dbReference type="GO" id="GO:0016192">
    <property type="term" value="P:vesicle-mediated transport"/>
    <property type="evidence" value="ECO:0007669"/>
    <property type="project" value="InterPro"/>
</dbReference>
<dbReference type="InterPro" id="IPR043127">
    <property type="entry name" value="Sec-1-like_dom3a"/>
</dbReference>
<dbReference type="Gene3D" id="3.40.50.1910">
    <property type="match status" value="1"/>
</dbReference>
<proteinExistence type="inferred from homology"/>
<dbReference type="SUPFAM" id="SSF56815">
    <property type="entry name" value="Sec1/munc18-like (SM) proteins"/>
    <property type="match status" value="1"/>
</dbReference>
<keyword evidence="3" id="KW-1185">Reference proteome</keyword>
<dbReference type="KEGG" id="ngr:NAEGRDRAFT_56416"/>
<evidence type="ECO:0000313" key="3">
    <source>
        <dbReference type="Proteomes" id="UP000006671"/>
    </source>
</evidence>
<protein>
    <submittedName>
        <fullName evidence="2">Vacuolar protein sorting</fullName>
    </submittedName>
</protein>
<comment type="similarity">
    <text evidence="1">Belongs to the STXBP/unc-18/SEC1 family.</text>
</comment>
<dbReference type="VEuPathDB" id="AmoebaDB:NAEGRDRAFT_56416"/>
<dbReference type="eggNOG" id="KOG1299">
    <property type="taxonomic scope" value="Eukaryota"/>
</dbReference>
<name>D2UXG2_NAEGR</name>
<dbReference type="InterPro" id="IPR036045">
    <property type="entry name" value="Sec1-like_sf"/>
</dbReference>
<dbReference type="Gene3D" id="3.40.50.2060">
    <property type="match status" value="1"/>
</dbReference>
<dbReference type="PIRSF" id="PIRSF005715">
    <property type="entry name" value="VPS45_Sec1"/>
    <property type="match status" value="1"/>
</dbReference>
<dbReference type="Pfam" id="PF00995">
    <property type="entry name" value="Sec1"/>
    <property type="match status" value="1"/>
</dbReference>
<dbReference type="Gene3D" id="1.25.40.60">
    <property type="match status" value="1"/>
</dbReference>
<dbReference type="InterPro" id="IPR027482">
    <property type="entry name" value="Sec1-like_dom2"/>
</dbReference>
<dbReference type="InterPro" id="IPR043154">
    <property type="entry name" value="Sec-1-like_dom1"/>
</dbReference>
<dbReference type="FunCoup" id="D2UXG2">
    <property type="interactions" value="358"/>
</dbReference>
<dbReference type="InParanoid" id="D2UXG2"/>
<dbReference type="InterPro" id="IPR001619">
    <property type="entry name" value="Sec1-like"/>
</dbReference>
<dbReference type="RefSeq" id="XP_002683023.1">
    <property type="nucleotide sequence ID" value="XM_002682977.1"/>
</dbReference>
<dbReference type="AlphaFoldDB" id="D2UXG2"/>
<dbReference type="GeneID" id="8863744"/>
<gene>
    <name evidence="2" type="ORF">NAEGRDRAFT_56416</name>
</gene>
<dbReference type="Proteomes" id="UP000006671">
    <property type="component" value="Unassembled WGS sequence"/>
</dbReference>
<reference evidence="2 3" key="1">
    <citation type="journal article" date="2010" name="Cell">
        <title>The genome of Naegleria gruberi illuminates early eukaryotic versatility.</title>
        <authorList>
            <person name="Fritz-Laylin L.K."/>
            <person name="Prochnik S.E."/>
            <person name="Ginger M.L."/>
            <person name="Dacks J.B."/>
            <person name="Carpenter M.L."/>
            <person name="Field M.C."/>
            <person name="Kuo A."/>
            <person name="Paredez A."/>
            <person name="Chapman J."/>
            <person name="Pham J."/>
            <person name="Shu S."/>
            <person name="Neupane R."/>
            <person name="Cipriano M."/>
            <person name="Mancuso J."/>
            <person name="Tu H."/>
            <person name="Salamov A."/>
            <person name="Lindquist E."/>
            <person name="Shapiro H."/>
            <person name="Lucas S."/>
            <person name="Grigoriev I.V."/>
            <person name="Cande W.Z."/>
            <person name="Fulton C."/>
            <person name="Rokhsar D.S."/>
            <person name="Dawson S.C."/>
        </authorList>
    </citation>
    <scope>NUCLEOTIDE SEQUENCE [LARGE SCALE GENOMIC DNA]</scope>
    <source>
        <strain evidence="2 3">NEG-M</strain>
    </source>
</reference>
<dbReference type="OMA" id="NARTAYK"/>
<evidence type="ECO:0000313" key="2">
    <source>
        <dbReference type="EMBL" id="EFC50279.1"/>
    </source>
</evidence>
<sequence length="590" mass="68426">MNALKSLKEYILDMVESVNGVKVLILDEYTRDVVSVVTPFSMIMQKEVFLVDLLSNHTRQKLSNMRAIVFIRPTKDNAYLLKEELSDPKYQSYNVFFSNVVDEEILHRFAEIDKNEMVKSVFEYFTEYLALDNSIFSLNMPKTFKMMTSRSETSDTLVPKLTDGLTSVLLSLRKRPIVRYQKNSIPCKLLAQNLSERISGRDKSMKGIFDFKMDYETRYHTKAPPAPILLILDRRDDAITPLLTQWTYQAMIHELIGLNNNVIKYPSDEKREEVFTAQYDEFFSQNMYENWGDLCKNVKKIVDRYQQNHDMKENIQSIEDLANFMKNFPIFKKQQQEVEKHITMVTELRSIVSRRKLLDVSEVEQELVCGQTHDNIFEELKKIIKNENTLKLDALRLVIIYSLRYEDRKSELKLLKELLEDKGVEETWLVDGAIRFGGKSARTPGLFDEQPKSLSITSLFKKVASEFQDKEVSNVFTQHKPRLYETLEFLFKGKLDTEKYPFISDTSKDIPQEVIVFIVGGITYEEASAVELFNSKARREAEESAKLKANFGVISSLNQIDDNFKSVILGGTSVLNSKSFLRELENIDGH</sequence>
<dbReference type="OrthoDB" id="10266265at2759"/>
<dbReference type="Gene3D" id="3.90.830.10">
    <property type="entry name" value="Syntaxin Binding Protein 1, Chain A, domain 2"/>
    <property type="match status" value="1"/>
</dbReference>
<accession>D2UXG2</accession>
<evidence type="ECO:0000256" key="1">
    <source>
        <dbReference type="ARBA" id="ARBA00009884"/>
    </source>
</evidence>
<dbReference type="PANTHER" id="PTHR11679">
    <property type="entry name" value="VESICLE PROTEIN SORTING-ASSOCIATED"/>
    <property type="match status" value="1"/>
</dbReference>
<dbReference type="STRING" id="5762.D2UXG2"/>
<dbReference type="EMBL" id="GG738845">
    <property type="protein sequence ID" value="EFC50279.1"/>
    <property type="molecule type" value="Genomic_DNA"/>
</dbReference>
<organism evidence="3">
    <name type="scientific">Naegleria gruberi</name>
    <name type="common">Amoeba</name>
    <dbReference type="NCBI Taxonomy" id="5762"/>
    <lineage>
        <taxon>Eukaryota</taxon>
        <taxon>Discoba</taxon>
        <taxon>Heterolobosea</taxon>
        <taxon>Tetramitia</taxon>
        <taxon>Eutetramitia</taxon>
        <taxon>Vahlkampfiidae</taxon>
        <taxon>Naegleria</taxon>
    </lineage>
</organism>